<evidence type="ECO:0000256" key="6">
    <source>
        <dbReference type="SAM" id="Phobius"/>
    </source>
</evidence>
<keyword evidence="6" id="KW-0812">Transmembrane</keyword>
<dbReference type="Gene3D" id="3.40.50.300">
    <property type="entry name" value="P-loop containing nucleotide triphosphate hydrolases"/>
    <property type="match status" value="1"/>
</dbReference>
<dbReference type="GO" id="GO:0005525">
    <property type="term" value="F:GTP binding"/>
    <property type="evidence" value="ECO:0007669"/>
    <property type="project" value="UniProtKB-KW"/>
</dbReference>
<feature type="transmembrane region" description="Helical" evidence="6">
    <location>
        <begin position="343"/>
        <end position="363"/>
    </location>
</feature>
<evidence type="ECO:0000256" key="4">
    <source>
        <dbReference type="SAM" id="Coils"/>
    </source>
</evidence>
<dbReference type="PANTHER" id="PTHR10903:SF107">
    <property type="entry name" value="GTPASE IMAP FAMILY MEMBER 4-LIKE-RELATED"/>
    <property type="match status" value="1"/>
</dbReference>
<keyword evidence="4" id="KW-0175">Coiled coil</keyword>
<feature type="compositionally biased region" description="Basic and acidic residues" evidence="5">
    <location>
        <begin position="279"/>
        <end position="289"/>
    </location>
</feature>
<evidence type="ECO:0000313" key="8">
    <source>
        <dbReference type="EMBL" id="KAG5855198.1"/>
    </source>
</evidence>
<evidence type="ECO:0000313" key="9">
    <source>
        <dbReference type="Proteomes" id="UP001044222"/>
    </source>
</evidence>
<organism evidence="8 9">
    <name type="scientific">Anguilla anguilla</name>
    <name type="common">European freshwater eel</name>
    <name type="synonym">Muraena anguilla</name>
    <dbReference type="NCBI Taxonomy" id="7936"/>
    <lineage>
        <taxon>Eukaryota</taxon>
        <taxon>Metazoa</taxon>
        <taxon>Chordata</taxon>
        <taxon>Craniata</taxon>
        <taxon>Vertebrata</taxon>
        <taxon>Euteleostomi</taxon>
        <taxon>Actinopterygii</taxon>
        <taxon>Neopterygii</taxon>
        <taxon>Teleostei</taxon>
        <taxon>Anguilliformes</taxon>
        <taxon>Anguillidae</taxon>
        <taxon>Anguilla</taxon>
    </lineage>
</organism>
<feature type="region of interest" description="Disordered" evidence="5">
    <location>
        <begin position="260"/>
        <end position="291"/>
    </location>
</feature>
<feature type="coiled-coil region" evidence="4">
    <location>
        <begin position="232"/>
        <end position="259"/>
    </location>
</feature>
<dbReference type="SUPFAM" id="SSF52540">
    <property type="entry name" value="P-loop containing nucleoside triphosphate hydrolases"/>
    <property type="match status" value="1"/>
</dbReference>
<keyword evidence="9" id="KW-1185">Reference proteome</keyword>
<protein>
    <recommendedName>
        <fullName evidence="7">AIG1-type G domain-containing protein</fullName>
    </recommendedName>
</protein>
<dbReference type="Pfam" id="PF04548">
    <property type="entry name" value="AIG1"/>
    <property type="match status" value="1"/>
</dbReference>
<dbReference type="InterPro" id="IPR027417">
    <property type="entry name" value="P-loop_NTPase"/>
</dbReference>
<evidence type="ECO:0000259" key="7">
    <source>
        <dbReference type="PROSITE" id="PS51720"/>
    </source>
</evidence>
<comment type="similarity">
    <text evidence="1">Belongs to the TRAFAC class TrmE-Era-EngA-EngB-Septin-like GTPase superfamily. AIG1/Toc34/Toc159-like paraseptin GTPase family. IAN subfamily.</text>
</comment>
<evidence type="ECO:0000256" key="3">
    <source>
        <dbReference type="ARBA" id="ARBA00023134"/>
    </source>
</evidence>
<dbReference type="FunFam" id="3.40.50.300:FF:002274">
    <property type="entry name" value="Si:dkeyp-69e1.8"/>
    <property type="match status" value="1"/>
</dbReference>
<evidence type="ECO:0000256" key="1">
    <source>
        <dbReference type="ARBA" id="ARBA00008535"/>
    </source>
</evidence>
<proteinExistence type="inferred from homology"/>
<evidence type="ECO:0000256" key="2">
    <source>
        <dbReference type="ARBA" id="ARBA00022741"/>
    </source>
</evidence>
<keyword evidence="3" id="KW-0342">GTP-binding</keyword>
<keyword evidence="6" id="KW-0472">Membrane</keyword>
<accession>A0A9D3MW35</accession>
<keyword evidence="6" id="KW-1133">Transmembrane helix</keyword>
<feature type="region of interest" description="Disordered" evidence="5">
    <location>
        <begin position="370"/>
        <end position="398"/>
    </location>
</feature>
<evidence type="ECO:0000256" key="5">
    <source>
        <dbReference type="SAM" id="MobiDB-lite"/>
    </source>
</evidence>
<dbReference type="InterPro" id="IPR006703">
    <property type="entry name" value="G_AIG1"/>
</dbReference>
<gene>
    <name evidence="8" type="ORF">ANANG_G00046510</name>
</gene>
<name>A0A9D3MW35_ANGAN</name>
<dbReference type="EMBL" id="JAFIRN010000002">
    <property type="protein sequence ID" value="KAG5855198.1"/>
    <property type="molecule type" value="Genomic_DNA"/>
</dbReference>
<keyword evidence="2" id="KW-0547">Nucleotide-binding</keyword>
<dbReference type="InterPro" id="IPR045058">
    <property type="entry name" value="GIMA/IAN/Toc"/>
</dbReference>
<dbReference type="PANTHER" id="PTHR10903">
    <property type="entry name" value="GTPASE, IMAP FAMILY MEMBER-RELATED"/>
    <property type="match status" value="1"/>
</dbReference>
<dbReference type="Proteomes" id="UP001044222">
    <property type="component" value="Unassembled WGS sequence"/>
</dbReference>
<dbReference type="AlphaFoldDB" id="A0A9D3MW35"/>
<feature type="transmembrane region" description="Helical" evidence="6">
    <location>
        <begin position="316"/>
        <end position="337"/>
    </location>
</feature>
<reference evidence="8" key="1">
    <citation type="submission" date="2021-01" db="EMBL/GenBank/DDBJ databases">
        <title>A chromosome-scale assembly of European eel, Anguilla anguilla.</title>
        <authorList>
            <person name="Henkel C."/>
            <person name="Jong-Raadsen S.A."/>
            <person name="Dufour S."/>
            <person name="Weltzien F.-A."/>
            <person name="Palstra A.P."/>
            <person name="Pelster B."/>
            <person name="Spaink H.P."/>
            <person name="Van Den Thillart G.E."/>
            <person name="Jansen H."/>
            <person name="Zahm M."/>
            <person name="Klopp C."/>
            <person name="Cedric C."/>
            <person name="Louis A."/>
            <person name="Berthelot C."/>
            <person name="Parey E."/>
            <person name="Roest Crollius H."/>
            <person name="Montfort J."/>
            <person name="Robinson-Rechavi M."/>
            <person name="Bucao C."/>
            <person name="Bouchez O."/>
            <person name="Gislard M."/>
            <person name="Lluch J."/>
            <person name="Milhes M."/>
            <person name="Lampietro C."/>
            <person name="Lopez Roques C."/>
            <person name="Donnadieu C."/>
            <person name="Braasch I."/>
            <person name="Desvignes T."/>
            <person name="Postlethwait J."/>
            <person name="Bobe J."/>
            <person name="Guiguen Y."/>
            <person name="Dirks R."/>
        </authorList>
    </citation>
    <scope>NUCLEOTIDE SEQUENCE</scope>
    <source>
        <strain evidence="8">Tag_6206</strain>
        <tissue evidence="8">Liver</tissue>
    </source>
</reference>
<feature type="domain" description="AIG1-type G" evidence="7">
    <location>
        <begin position="13"/>
        <end position="209"/>
    </location>
</feature>
<comment type="caution">
    <text evidence="8">The sequence shown here is derived from an EMBL/GenBank/DDBJ whole genome shotgun (WGS) entry which is preliminary data.</text>
</comment>
<sequence>MSMLHHGEESPQLSELRLVLLGKRGAGKSAAGNAIFGKDEFRGNEGVSCVKRQAEVAGRRVTVVDTPGWDRVSTFRTSEQVKQEMTRSAFLCPPGPHAVLLTIPVEELPQREKKSLKTHMQLLGERIWRHTLVLFTCEEEMERSAIEEHISKEKSLQWLVEQCGYRYHVLNIAKDCSRTQVMDLFGKIEQMVAENRGEVYLPQVYYDIIESARPKEYTELRQEYDQRELQLKQSWRTKEDEYKAQIEKLKKQVDQLNTRETEIKPRKRSGSLDTPPDVSAEKAEKKEAEESAGLRVDLETVKQGYREEAMAIVQHYVKPILVFLVAIVGALLGSIVGSFRGPYGAAVGVPIGVLVALLLASVVRTEARAARGTPPSVGTCSSPIQRDPLQGTLSTAHR</sequence>
<dbReference type="PROSITE" id="PS51720">
    <property type="entry name" value="G_AIG1"/>
    <property type="match status" value="1"/>
</dbReference>